<keyword evidence="4 6" id="KW-0694">RNA-binding</keyword>
<keyword evidence="3" id="KW-0810">Translation regulation</keyword>
<keyword evidence="5 6" id="KW-0648">Protein biosynthesis</keyword>
<dbReference type="GO" id="GO:0000340">
    <property type="term" value="F:RNA 7-methylguanosine cap binding"/>
    <property type="evidence" value="ECO:0007669"/>
    <property type="project" value="TreeGrafter"/>
</dbReference>
<dbReference type="SUPFAM" id="SSF55418">
    <property type="entry name" value="eIF4e-like"/>
    <property type="match status" value="1"/>
</dbReference>
<accession>A0A7S2CNW6</accession>
<evidence type="ECO:0000256" key="5">
    <source>
        <dbReference type="ARBA" id="ARBA00022917"/>
    </source>
</evidence>
<dbReference type="InterPro" id="IPR023398">
    <property type="entry name" value="TIF_eIF4e-like"/>
</dbReference>
<protein>
    <recommendedName>
        <fullName evidence="8">Eukaryotic translation initiation factor 4E</fullName>
    </recommendedName>
</protein>
<dbReference type="PANTHER" id="PTHR11960">
    <property type="entry name" value="EUKARYOTIC TRANSLATION INITIATION FACTOR 4E RELATED"/>
    <property type="match status" value="1"/>
</dbReference>
<keyword evidence="2 6" id="KW-0396">Initiation factor</keyword>
<organism evidence="7">
    <name type="scientific">Haptolina brevifila</name>
    <dbReference type="NCBI Taxonomy" id="156173"/>
    <lineage>
        <taxon>Eukaryota</taxon>
        <taxon>Haptista</taxon>
        <taxon>Haptophyta</taxon>
        <taxon>Prymnesiophyceae</taxon>
        <taxon>Prymnesiales</taxon>
        <taxon>Prymnesiaceae</taxon>
        <taxon>Haptolina</taxon>
    </lineage>
</organism>
<evidence type="ECO:0000256" key="6">
    <source>
        <dbReference type="RuleBase" id="RU004374"/>
    </source>
</evidence>
<evidence type="ECO:0000256" key="3">
    <source>
        <dbReference type="ARBA" id="ARBA00022845"/>
    </source>
</evidence>
<dbReference type="AlphaFoldDB" id="A0A7S2CNW6"/>
<sequence>MADSNGDVSPMPPGGPHFLESEWVIWEHRSPDKNSKSYEDNMEKLCEVATIEDFWRAFNNIPKPSAIFYDGRTRKKFANRSVESFSLFKKNIKPEWEDPMNRSGAEWFCRKTFASQQLDEFWRDLVLGMIGETIDPADDICGARVVDKSSGTRQMYRLELWFKRKDDAVAQELLNRMNSHLGPASKQCKWEFRPH</sequence>
<dbReference type="GO" id="GO:0006417">
    <property type="term" value="P:regulation of translation"/>
    <property type="evidence" value="ECO:0007669"/>
    <property type="project" value="UniProtKB-KW"/>
</dbReference>
<evidence type="ECO:0008006" key="8">
    <source>
        <dbReference type="Google" id="ProtNLM"/>
    </source>
</evidence>
<dbReference type="GO" id="GO:0003743">
    <property type="term" value="F:translation initiation factor activity"/>
    <property type="evidence" value="ECO:0007669"/>
    <property type="project" value="UniProtKB-KW"/>
</dbReference>
<dbReference type="Gene3D" id="3.30.760.10">
    <property type="entry name" value="RNA Cap, Translation Initiation Factor Eif4e"/>
    <property type="match status" value="1"/>
</dbReference>
<evidence type="ECO:0000256" key="4">
    <source>
        <dbReference type="ARBA" id="ARBA00022884"/>
    </source>
</evidence>
<reference evidence="7" key="1">
    <citation type="submission" date="2021-01" db="EMBL/GenBank/DDBJ databases">
        <authorList>
            <person name="Corre E."/>
            <person name="Pelletier E."/>
            <person name="Niang G."/>
            <person name="Scheremetjew M."/>
            <person name="Finn R."/>
            <person name="Kale V."/>
            <person name="Holt S."/>
            <person name="Cochrane G."/>
            <person name="Meng A."/>
            <person name="Brown T."/>
            <person name="Cohen L."/>
        </authorList>
    </citation>
    <scope>NUCLEOTIDE SEQUENCE</scope>
    <source>
        <strain evidence="7">UTEX LB 985</strain>
    </source>
</reference>
<evidence type="ECO:0000256" key="1">
    <source>
        <dbReference type="ARBA" id="ARBA00009860"/>
    </source>
</evidence>
<name>A0A7S2CNW6_9EUKA</name>
<dbReference type="InterPro" id="IPR001040">
    <property type="entry name" value="TIF_eIF_4E"/>
</dbReference>
<evidence type="ECO:0000256" key="2">
    <source>
        <dbReference type="ARBA" id="ARBA00022540"/>
    </source>
</evidence>
<comment type="similarity">
    <text evidence="1 6">Belongs to the eukaryotic initiation factor 4E family.</text>
</comment>
<gene>
    <name evidence="7" type="ORF">CBRE1094_LOCUS10258</name>
</gene>
<dbReference type="EMBL" id="HBGU01018844">
    <property type="protein sequence ID" value="CAD9430680.1"/>
    <property type="molecule type" value="Transcribed_RNA"/>
</dbReference>
<dbReference type="GO" id="GO:0016281">
    <property type="term" value="C:eukaryotic translation initiation factor 4F complex"/>
    <property type="evidence" value="ECO:0007669"/>
    <property type="project" value="TreeGrafter"/>
</dbReference>
<dbReference type="PANTHER" id="PTHR11960:SF8">
    <property type="entry name" value="EUKARYOTIC TRANSLATION INITIATION FACTOR 4E1-RELATED"/>
    <property type="match status" value="1"/>
</dbReference>
<proteinExistence type="inferred from homology"/>
<evidence type="ECO:0000313" key="7">
    <source>
        <dbReference type="EMBL" id="CAD9430680.1"/>
    </source>
</evidence>
<dbReference type="Pfam" id="PF01652">
    <property type="entry name" value="IF4E"/>
    <property type="match status" value="1"/>
</dbReference>